<dbReference type="EMBL" id="VSRR010000200">
    <property type="protein sequence ID" value="MPC12161.1"/>
    <property type="molecule type" value="Genomic_DNA"/>
</dbReference>
<comment type="caution">
    <text evidence="12">The sequence shown here is derived from an EMBL/GenBank/DDBJ whole genome shotgun (WGS) entry which is preliminary data.</text>
</comment>
<keyword evidence="7 9" id="KW-1133">Transmembrane helix</keyword>
<evidence type="ECO:0000313" key="13">
    <source>
        <dbReference type="Proteomes" id="UP000324222"/>
    </source>
</evidence>
<keyword evidence="6" id="KW-0067">ATP-binding</keyword>
<dbReference type="Pfam" id="PF24357">
    <property type="entry name" value="TMD0_ABC"/>
    <property type="match status" value="1"/>
</dbReference>
<feature type="transmembrane region" description="Helical" evidence="9">
    <location>
        <begin position="103"/>
        <end position="125"/>
    </location>
</feature>
<dbReference type="PANTHER" id="PTHR24223:SF443">
    <property type="entry name" value="MULTIDRUG-RESISTANCE LIKE PROTEIN 1, ISOFORM I"/>
    <property type="match status" value="1"/>
</dbReference>
<organism evidence="12 13">
    <name type="scientific">Portunus trituberculatus</name>
    <name type="common">Swimming crab</name>
    <name type="synonym">Neptunus trituberculatus</name>
    <dbReference type="NCBI Taxonomy" id="210409"/>
    <lineage>
        <taxon>Eukaryota</taxon>
        <taxon>Metazoa</taxon>
        <taxon>Ecdysozoa</taxon>
        <taxon>Arthropoda</taxon>
        <taxon>Crustacea</taxon>
        <taxon>Multicrustacea</taxon>
        <taxon>Malacostraca</taxon>
        <taxon>Eumalacostraca</taxon>
        <taxon>Eucarida</taxon>
        <taxon>Decapoda</taxon>
        <taxon>Pleocyemata</taxon>
        <taxon>Brachyura</taxon>
        <taxon>Eubrachyura</taxon>
        <taxon>Portunoidea</taxon>
        <taxon>Portunidae</taxon>
        <taxon>Portuninae</taxon>
        <taxon>Portunus</taxon>
    </lineage>
</organism>
<accession>A0A5B7CTE6</accession>
<evidence type="ECO:0000256" key="9">
    <source>
        <dbReference type="SAM" id="Phobius"/>
    </source>
</evidence>
<protein>
    <submittedName>
        <fullName evidence="12">Multidrug resistance-associated protein 1</fullName>
    </submittedName>
</protein>
<dbReference type="Gene3D" id="1.20.1560.10">
    <property type="entry name" value="ABC transporter type 1, transmembrane domain"/>
    <property type="match status" value="1"/>
</dbReference>
<comment type="subcellular location">
    <subcellularLocation>
        <location evidence="1">Endomembrane system</location>
        <topology evidence="1">Multi-pass membrane protein</topology>
    </subcellularLocation>
</comment>
<feature type="domain" description="ABC transporter" evidence="10">
    <location>
        <begin position="336"/>
        <end position="366"/>
    </location>
</feature>
<dbReference type="InterPro" id="IPR050173">
    <property type="entry name" value="ABC_transporter_C-like"/>
</dbReference>
<dbReference type="InterPro" id="IPR056227">
    <property type="entry name" value="TMD0_ABC"/>
</dbReference>
<dbReference type="GO" id="GO:0005524">
    <property type="term" value="F:ATP binding"/>
    <property type="evidence" value="ECO:0007669"/>
    <property type="project" value="UniProtKB-KW"/>
</dbReference>
<proteinExistence type="inferred from homology"/>
<dbReference type="OrthoDB" id="6500128at2759"/>
<comment type="similarity">
    <text evidence="2">Belongs to the ABC transporter superfamily. ABCC family. Conjugate transporter (TC 3.A.1.208) subfamily.</text>
</comment>
<dbReference type="AlphaFoldDB" id="A0A5B7CTE6"/>
<dbReference type="InterPro" id="IPR017871">
    <property type="entry name" value="ABC_transporter-like_CS"/>
</dbReference>
<evidence type="ECO:0000256" key="1">
    <source>
        <dbReference type="ARBA" id="ARBA00004127"/>
    </source>
</evidence>
<feature type="domain" description="ABC transporter TMD0" evidence="11">
    <location>
        <begin position="28"/>
        <end position="163"/>
    </location>
</feature>
<evidence type="ECO:0000256" key="4">
    <source>
        <dbReference type="ARBA" id="ARBA00022737"/>
    </source>
</evidence>
<name>A0A5B7CTE6_PORTR</name>
<dbReference type="PANTHER" id="PTHR24223">
    <property type="entry name" value="ATP-BINDING CASSETTE SUB-FAMILY C"/>
    <property type="match status" value="1"/>
</dbReference>
<dbReference type="GO" id="GO:0042626">
    <property type="term" value="F:ATPase-coupled transmembrane transporter activity"/>
    <property type="evidence" value="ECO:0007669"/>
    <property type="project" value="TreeGrafter"/>
</dbReference>
<dbReference type="GO" id="GO:0016887">
    <property type="term" value="F:ATP hydrolysis activity"/>
    <property type="evidence" value="ECO:0007669"/>
    <property type="project" value="InterPro"/>
</dbReference>
<dbReference type="InterPro" id="IPR003439">
    <property type="entry name" value="ABC_transporter-like_ATP-bd"/>
</dbReference>
<evidence type="ECO:0000256" key="8">
    <source>
        <dbReference type="ARBA" id="ARBA00023136"/>
    </source>
</evidence>
<dbReference type="GO" id="GO:0016020">
    <property type="term" value="C:membrane"/>
    <property type="evidence" value="ECO:0007669"/>
    <property type="project" value="InterPro"/>
</dbReference>
<dbReference type="InterPro" id="IPR027417">
    <property type="entry name" value="P-loop_NTPase"/>
</dbReference>
<evidence type="ECO:0000256" key="5">
    <source>
        <dbReference type="ARBA" id="ARBA00022741"/>
    </source>
</evidence>
<dbReference type="GO" id="GO:0012505">
    <property type="term" value="C:endomembrane system"/>
    <property type="evidence" value="ECO:0007669"/>
    <property type="project" value="UniProtKB-SubCell"/>
</dbReference>
<dbReference type="Proteomes" id="UP000324222">
    <property type="component" value="Unassembled WGS sequence"/>
</dbReference>
<evidence type="ECO:0000259" key="11">
    <source>
        <dbReference type="Pfam" id="PF24357"/>
    </source>
</evidence>
<evidence type="ECO:0000259" key="10">
    <source>
        <dbReference type="Pfam" id="PF00005"/>
    </source>
</evidence>
<dbReference type="Pfam" id="PF00005">
    <property type="entry name" value="ABC_tran"/>
    <property type="match status" value="1"/>
</dbReference>
<dbReference type="Gene3D" id="3.40.50.300">
    <property type="entry name" value="P-loop containing nucleotide triphosphate hydrolases"/>
    <property type="match status" value="1"/>
</dbReference>
<reference evidence="12 13" key="1">
    <citation type="submission" date="2019-05" db="EMBL/GenBank/DDBJ databases">
        <title>Another draft genome of Portunus trituberculatus and its Hox gene families provides insights of decapod evolution.</title>
        <authorList>
            <person name="Jeong J.-H."/>
            <person name="Song I."/>
            <person name="Kim S."/>
            <person name="Choi T."/>
            <person name="Kim D."/>
            <person name="Ryu S."/>
            <person name="Kim W."/>
        </authorList>
    </citation>
    <scope>NUCLEOTIDE SEQUENCE [LARGE SCALE GENOMIC DNA]</scope>
    <source>
        <tissue evidence="12">Muscle</tissue>
    </source>
</reference>
<evidence type="ECO:0000313" key="12">
    <source>
        <dbReference type="EMBL" id="MPC12161.1"/>
    </source>
</evidence>
<feature type="transmembrane region" description="Helical" evidence="9">
    <location>
        <begin position="137"/>
        <end position="154"/>
    </location>
</feature>
<keyword evidence="3 9" id="KW-0812">Transmembrane</keyword>
<evidence type="ECO:0000256" key="6">
    <source>
        <dbReference type="ARBA" id="ARBA00022840"/>
    </source>
</evidence>
<keyword evidence="5" id="KW-0547">Nucleotide-binding</keyword>
<keyword evidence="8 9" id="KW-0472">Membrane</keyword>
<evidence type="ECO:0000256" key="3">
    <source>
        <dbReference type="ARBA" id="ARBA00022692"/>
    </source>
</evidence>
<evidence type="ECO:0000256" key="7">
    <source>
        <dbReference type="ARBA" id="ARBA00022989"/>
    </source>
</evidence>
<keyword evidence="13" id="KW-1185">Reference proteome</keyword>
<gene>
    <name evidence="12" type="primary">ABCC1_1</name>
    <name evidence="12" type="ORF">E2C01_004839</name>
</gene>
<evidence type="ECO:0000256" key="2">
    <source>
        <dbReference type="ARBA" id="ARBA00009726"/>
    </source>
</evidence>
<dbReference type="PROSITE" id="PS00211">
    <property type="entry name" value="ABC_TRANSPORTER_1"/>
    <property type="match status" value="1"/>
</dbReference>
<feature type="transmembrane region" description="Helical" evidence="9">
    <location>
        <begin position="71"/>
        <end position="91"/>
    </location>
</feature>
<keyword evidence="4" id="KW-0677">Repeat</keyword>
<sequence>MTSELSVWDFCGSPLWDANLTWYTDTPQFPRCFERTVFAWIPCAFLWVLAPLETHYIICSRDRHVPWSWVNLSKLVGSLVLLLLQLIDFVYALHQWRIGQPIYAVHFVTPALLFVSLFLQSAVVLVERKRGFQSSGYLFLFWLLCVVCFLPEYVSHISAGPYQKYCPEVSASFLSKITFSWINSLIWKGYKQPLENDDLWDISYENASNTIVEKWNKSWKKNSAKAYNALITFTESTEEEAPAWHGILYAVLMLVCAQCQSFLLGQYFAWMMVVGLQMRTGIISAVYGKVLKLYAWEPSFESQVTTVRNKEVKVLREAAYFNAGTNFIWNCAPFMGINLSGGQKQRVSLARAIYSDADIFLLDDPLSAVDSHVGKHIFDHVIGRNGMLKNKVTFFFLSSECMYDNDFLYLNMMVFCCTFKCIHNVLKLHD</sequence>
<feature type="transmembrane region" description="Helical" evidence="9">
    <location>
        <begin position="37"/>
        <end position="59"/>
    </location>
</feature>
<dbReference type="SUPFAM" id="SSF52540">
    <property type="entry name" value="P-loop containing nucleoside triphosphate hydrolases"/>
    <property type="match status" value="1"/>
</dbReference>
<dbReference type="InterPro" id="IPR036640">
    <property type="entry name" value="ABC1_TM_sf"/>
</dbReference>